<evidence type="ECO:0000256" key="6">
    <source>
        <dbReference type="SAM" id="Phobius"/>
    </source>
</evidence>
<keyword evidence="4 6" id="KW-0472">Membrane</keyword>
<dbReference type="PANTHER" id="PTHR43471">
    <property type="entry name" value="ABC TRANSPORTER PERMEASE"/>
    <property type="match status" value="1"/>
</dbReference>
<accession>A0A1H0V8U4</accession>
<feature type="transmembrane region" description="Helical" evidence="6">
    <location>
        <begin position="196"/>
        <end position="218"/>
    </location>
</feature>
<feature type="transmembrane region" description="Helical" evidence="6">
    <location>
        <begin position="320"/>
        <end position="340"/>
    </location>
</feature>
<keyword evidence="9" id="KW-1185">Reference proteome</keyword>
<sequence length="418" mass="43685">MSLPTSTGTTRTSAPSPPKRPRVEPEPRRVRGLGGVWIMLRRELATKLWTSAFALSTALFALLAFAVPLLSGENDDPPTLAHTDATSALATTAAGLDDQLTLKETASGSDGRTLLSNGEADAVLVPGEGDREGFRVLVEDSLDQQLATTLRSALRDQALRQAAAENGVDADALARDLRTASLSVVTTGEKIDMTGVLTGLSFAAGALLIILLWGIPLATDVMQEKASRVVEILLTSVRPWQLLAGKVVAITLIGLVQLIVILGSAIAGIALGGQLPDLDGTSAGVVAVGAVCLVFSIVTCGTLMAGLAARVERQEDLNSALQPAMAATLLPMAAAFYLVFDSTDSRLLDAASMAPVFNMFVLPPRLAIESVPIWQLTTSFAVALLTVAAAFWIAGRIYSGSVLRSGGSVPLHEAVRNR</sequence>
<feature type="region of interest" description="Disordered" evidence="5">
    <location>
        <begin position="1"/>
        <end position="27"/>
    </location>
</feature>
<name>A0A1H0V8U4_9ACTN</name>
<evidence type="ECO:0000256" key="1">
    <source>
        <dbReference type="ARBA" id="ARBA00004141"/>
    </source>
</evidence>
<keyword evidence="2 6" id="KW-0812">Transmembrane</keyword>
<feature type="transmembrane region" description="Helical" evidence="6">
    <location>
        <begin position="247"/>
        <end position="271"/>
    </location>
</feature>
<feature type="transmembrane region" description="Helical" evidence="6">
    <location>
        <begin position="373"/>
        <end position="394"/>
    </location>
</feature>
<evidence type="ECO:0000313" key="8">
    <source>
        <dbReference type="EMBL" id="SDP74811.1"/>
    </source>
</evidence>
<feature type="transmembrane region" description="Helical" evidence="6">
    <location>
        <begin position="48"/>
        <end position="70"/>
    </location>
</feature>
<evidence type="ECO:0000256" key="5">
    <source>
        <dbReference type="SAM" id="MobiDB-lite"/>
    </source>
</evidence>
<comment type="subcellular location">
    <subcellularLocation>
        <location evidence="1">Membrane</location>
        <topology evidence="1">Multi-pass membrane protein</topology>
    </subcellularLocation>
</comment>
<dbReference type="EMBL" id="FNJR01000008">
    <property type="protein sequence ID" value="SDP74811.1"/>
    <property type="molecule type" value="Genomic_DNA"/>
</dbReference>
<evidence type="ECO:0000259" key="7">
    <source>
        <dbReference type="Pfam" id="PF12698"/>
    </source>
</evidence>
<reference evidence="9" key="1">
    <citation type="submission" date="2016-10" db="EMBL/GenBank/DDBJ databases">
        <authorList>
            <person name="Varghese N."/>
            <person name="Submissions S."/>
        </authorList>
    </citation>
    <scope>NUCLEOTIDE SEQUENCE [LARGE SCALE GENOMIC DNA]</scope>
    <source>
        <strain evidence="9">DSM 46732</strain>
    </source>
</reference>
<proteinExistence type="predicted"/>
<dbReference type="Proteomes" id="UP000199497">
    <property type="component" value="Unassembled WGS sequence"/>
</dbReference>
<dbReference type="STRING" id="405564.SAMN04487905_10888"/>
<gene>
    <name evidence="8" type="ORF">SAMN04487905_10888</name>
</gene>
<feature type="domain" description="ABC-2 type transporter transmembrane" evidence="7">
    <location>
        <begin position="56"/>
        <end position="394"/>
    </location>
</feature>
<feature type="transmembrane region" description="Helical" evidence="6">
    <location>
        <begin position="283"/>
        <end position="308"/>
    </location>
</feature>
<evidence type="ECO:0000256" key="2">
    <source>
        <dbReference type="ARBA" id="ARBA00022692"/>
    </source>
</evidence>
<dbReference type="OrthoDB" id="3268959at2"/>
<protein>
    <submittedName>
        <fullName evidence="8">ABC-2 type transport system permease protein</fullName>
    </submittedName>
</protein>
<dbReference type="AlphaFoldDB" id="A0A1H0V8U4"/>
<evidence type="ECO:0000313" key="9">
    <source>
        <dbReference type="Proteomes" id="UP000199497"/>
    </source>
</evidence>
<dbReference type="Pfam" id="PF12698">
    <property type="entry name" value="ABC2_membrane_3"/>
    <property type="match status" value="1"/>
</dbReference>
<dbReference type="GO" id="GO:0016020">
    <property type="term" value="C:membrane"/>
    <property type="evidence" value="ECO:0007669"/>
    <property type="project" value="UniProtKB-SubCell"/>
</dbReference>
<feature type="compositionally biased region" description="Polar residues" evidence="5">
    <location>
        <begin position="1"/>
        <end position="14"/>
    </location>
</feature>
<dbReference type="PANTHER" id="PTHR43471:SF3">
    <property type="entry name" value="ABC TRANSPORTER PERMEASE PROTEIN NATB"/>
    <property type="match status" value="1"/>
</dbReference>
<organism evidence="8 9">
    <name type="scientific">Actinopolyspora xinjiangensis</name>
    <dbReference type="NCBI Taxonomy" id="405564"/>
    <lineage>
        <taxon>Bacteria</taxon>
        <taxon>Bacillati</taxon>
        <taxon>Actinomycetota</taxon>
        <taxon>Actinomycetes</taxon>
        <taxon>Actinopolysporales</taxon>
        <taxon>Actinopolysporaceae</taxon>
        <taxon>Actinopolyspora</taxon>
    </lineage>
</organism>
<evidence type="ECO:0000256" key="3">
    <source>
        <dbReference type="ARBA" id="ARBA00022989"/>
    </source>
</evidence>
<dbReference type="GO" id="GO:0140359">
    <property type="term" value="F:ABC-type transporter activity"/>
    <property type="evidence" value="ECO:0007669"/>
    <property type="project" value="InterPro"/>
</dbReference>
<keyword evidence="3 6" id="KW-1133">Transmembrane helix</keyword>
<evidence type="ECO:0000256" key="4">
    <source>
        <dbReference type="ARBA" id="ARBA00023136"/>
    </source>
</evidence>
<dbReference type="InterPro" id="IPR013525">
    <property type="entry name" value="ABC2_TM"/>
</dbReference>